<dbReference type="Gene3D" id="6.10.300.40">
    <property type="match status" value="1"/>
</dbReference>
<keyword evidence="3" id="KW-0677">Repeat</keyword>
<gene>
    <name evidence="8" type="primary">Psmd4</name>
</gene>
<dbReference type="CDD" id="cd22297">
    <property type="entry name" value="PSMD4_RAZUL"/>
    <property type="match status" value="1"/>
</dbReference>
<dbReference type="Pfam" id="PF13519">
    <property type="entry name" value="VWA_2"/>
    <property type="match status" value="1"/>
</dbReference>
<dbReference type="SMART" id="SM00327">
    <property type="entry name" value="VWA"/>
    <property type="match status" value="1"/>
</dbReference>
<dbReference type="SMART" id="SM00726">
    <property type="entry name" value="UIM"/>
    <property type="match status" value="3"/>
</dbReference>
<dbReference type="PROSITE" id="PS50234">
    <property type="entry name" value="VWFA"/>
    <property type="match status" value="1"/>
</dbReference>
<evidence type="ECO:0000313" key="8">
    <source>
        <dbReference type="EMBL" id="CAB3265243.1"/>
    </source>
</evidence>
<keyword evidence="4 8" id="KW-0647">Proteasome</keyword>
<evidence type="ECO:0000256" key="3">
    <source>
        <dbReference type="ARBA" id="ARBA00022737"/>
    </source>
</evidence>
<organism evidence="8">
    <name type="scientific">Phallusia mammillata</name>
    <dbReference type="NCBI Taxonomy" id="59560"/>
    <lineage>
        <taxon>Eukaryota</taxon>
        <taxon>Metazoa</taxon>
        <taxon>Chordata</taxon>
        <taxon>Tunicata</taxon>
        <taxon>Ascidiacea</taxon>
        <taxon>Phlebobranchia</taxon>
        <taxon>Ascidiidae</taxon>
        <taxon>Phallusia</taxon>
    </lineage>
</organism>
<feature type="compositionally biased region" description="Polar residues" evidence="6">
    <location>
        <begin position="242"/>
        <end position="257"/>
    </location>
</feature>
<feature type="compositionally biased region" description="Basic and acidic residues" evidence="6">
    <location>
        <begin position="385"/>
        <end position="401"/>
    </location>
</feature>
<dbReference type="SUPFAM" id="SSF53300">
    <property type="entry name" value="vWA-like"/>
    <property type="match status" value="1"/>
</dbReference>
<evidence type="ECO:0000256" key="6">
    <source>
        <dbReference type="SAM" id="MobiDB-lite"/>
    </source>
</evidence>
<dbReference type="Gene3D" id="3.40.50.410">
    <property type="entry name" value="von Willebrand factor, type A domain"/>
    <property type="match status" value="1"/>
</dbReference>
<evidence type="ECO:0000256" key="2">
    <source>
        <dbReference type="ARBA" id="ARBA00014934"/>
    </source>
</evidence>
<evidence type="ECO:0000256" key="1">
    <source>
        <dbReference type="ARBA" id="ARBA00005574"/>
    </source>
</evidence>
<dbReference type="Gene3D" id="1.10.287.3990">
    <property type="match status" value="1"/>
</dbReference>
<evidence type="ECO:0000259" key="7">
    <source>
        <dbReference type="PROSITE" id="PS50234"/>
    </source>
</evidence>
<dbReference type="EMBL" id="LR789381">
    <property type="protein sequence ID" value="CAB3265243.1"/>
    <property type="molecule type" value="mRNA"/>
</dbReference>
<dbReference type="InterPro" id="IPR002035">
    <property type="entry name" value="VWF_A"/>
</dbReference>
<reference evidence="8" key="1">
    <citation type="submission" date="2020-04" db="EMBL/GenBank/DDBJ databases">
        <authorList>
            <person name="Neveu A P."/>
        </authorList>
    </citation>
    <scope>NUCLEOTIDE SEQUENCE</scope>
    <source>
        <tissue evidence="8">Whole embryo</tissue>
    </source>
</reference>
<dbReference type="Pfam" id="PF02809">
    <property type="entry name" value="UIM"/>
    <property type="match status" value="3"/>
</dbReference>
<dbReference type="GO" id="GO:0005829">
    <property type="term" value="C:cytosol"/>
    <property type="evidence" value="ECO:0007669"/>
    <property type="project" value="TreeGrafter"/>
</dbReference>
<feature type="region of interest" description="Disordered" evidence="6">
    <location>
        <begin position="362"/>
        <end position="401"/>
    </location>
</feature>
<name>A0A6F9DQI0_9ASCI</name>
<comment type="similarity">
    <text evidence="1">Belongs to the proteasome subunit S5A family.</text>
</comment>
<dbReference type="AlphaFoldDB" id="A0A6F9DQI0"/>
<evidence type="ECO:0000256" key="5">
    <source>
        <dbReference type="ARBA" id="ARBA00044341"/>
    </source>
</evidence>
<dbReference type="FunFam" id="3.40.50.410:FF:000005">
    <property type="entry name" value="26S proteasome non-ATPase regulatory subunit 4"/>
    <property type="match status" value="1"/>
</dbReference>
<dbReference type="PROSITE" id="PS50330">
    <property type="entry name" value="UIM"/>
    <property type="match status" value="2"/>
</dbReference>
<feature type="domain" description="VWFA" evidence="7">
    <location>
        <begin position="5"/>
        <end position="191"/>
    </location>
</feature>
<dbReference type="PANTHER" id="PTHR10223:SF0">
    <property type="entry name" value="26S PROTEASOME NON-ATPASE REGULATORY SUBUNIT 4"/>
    <property type="match status" value="1"/>
</dbReference>
<dbReference type="GO" id="GO:0005634">
    <property type="term" value="C:nucleus"/>
    <property type="evidence" value="ECO:0007669"/>
    <property type="project" value="TreeGrafter"/>
</dbReference>
<protein>
    <recommendedName>
        <fullName evidence="2">26S proteasome non-ATPase regulatory subunit 4</fullName>
    </recommendedName>
    <alternativeName>
        <fullName evidence="5">26S proteasome regulatory subunit RPN10</fullName>
    </alternativeName>
</protein>
<evidence type="ECO:0000256" key="4">
    <source>
        <dbReference type="ARBA" id="ARBA00022942"/>
    </source>
</evidence>
<dbReference type="InterPro" id="IPR049590">
    <property type="entry name" value="PSMD4_RAZUL-like"/>
</dbReference>
<feature type="compositionally biased region" description="Basic and acidic residues" evidence="6">
    <location>
        <begin position="226"/>
        <end position="238"/>
    </location>
</feature>
<dbReference type="GO" id="GO:0031593">
    <property type="term" value="F:polyubiquitin modification-dependent protein binding"/>
    <property type="evidence" value="ECO:0007669"/>
    <property type="project" value="TreeGrafter"/>
</dbReference>
<dbReference type="InterPro" id="IPR036465">
    <property type="entry name" value="vWFA_dom_sf"/>
</dbReference>
<dbReference type="InterPro" id="IPR027040">
    <property type="entry name" value="PSMD4"/>
</dbReference>
<dbReference type="InterPro" id="IPR003903">
    <property type="entry name" value="UIM_dom"/>
</dbReference>
<dbReference type="GO" id="GO:0043161">
    <property type="term" value="P:proteasome-mediated ubiquitin-dependent protein catabolic process"/>
    <property type="evidence" value="ECO:0007669"/>
    <property type="project" value="TreeGrafter"/>
</dbReference>
<dbReference type="PANTHER" id="PTHR10223">
    <property type="entry name" value="26S PROTEASOME NON-ATPASE REGULATORY SUBUNIT 4"/>
    <property type="match status" value="1"/>
</dbReference>
<accession>A0A6F9DQI0</accession>
<proteinExistence type="evidence at transcript level"/>
<feature type="compositionally biased region" description="Polar residues" evidence="6">
    <location>
        <begin position="370"/>
        <end position="384"/>
    </location>
</feature>
<dbReference type="GO" id="GO:0008540">
    <property type="term" value="C:proteasome regulatory particle, base subcomplex"/>
    <property type="evidence" value="ECO:0007669"/>
    <property type="project" value="TreeGrafter"/>
</dbReference>
<feature type="region of interest" description="Disordered" evidence="6">
    <location>
        <begin position="226"/>
        <end position="257"/>
    </location>
</feature>
<sequence length="401" mass="43472">MVLESTVLCVDNSEFMRNGDYLPTRIQSQQDAANLVCRSKLQSNPENNVALMSMSDMQVHVTLTTDSGKLLSKLNLIQPKGDLKFVNGLRVAHLALKHRQSKNHKTKMVAFVGSPITEDEKELIKLAKKLKKEKVSVDIVSFGEHDTNNEKLNNFVSTLNGKDGSGSHLVTIPPGAMLSGAISSSPIVQQYGGGATTAAAGGSDFDLGFDPNSDPELALALRVSLEEQRQRQEEEARRTKNAQETQSAPATAGGNATSEDDMLKAALAMSMDPNAMEPPATAPPAAMATDSIDISAMTEEEQIAYAMRMSMQTTPSESVPQTPMETENAEGYQQKMDTNEFDESDEDVITDPEFLQSVLQTLPGVDPQSEAVQQAMSELTQTRRSNSDSKKDADKSKKDDA</sequence>